<comment type="cofactor">
    <cofactor evidence="1">
        <name>FAD</name>
        <dbReference type="ChEBI" id="CHEBI:57692"/>
    </cofactor>
</comment>
<keyword evidence="7" id="KW-0560">Oxidoreductase</keyword>
<dbReference type="GO" id="GO:0009851">
    <property type="term" value="P:auxin biosynthetic process"/>
    <property type="evidence" value="ECO:0007669"/>
    <property type="project" value="UniProtKB-KW"/>
</dbReference>
<sequence length="98" mass="11477">MTNFRKKEIDIVVVGAGPSGIAFPDCVNNLGINNKNKIIVVICGRKRQLYLHLSKDFFSWTYMSQKTSSPKYIPKKEFIQYLDEHVERFNIKQKFKMC</sequence>
<name>A0A3Q7EWS0_SOLLC</name>
<dbReference type="InterPro" id="IPR036188">
    <property type="entry name" value="FAD/NAD-bd_sf"/>
</dbReference>
<dbReference type="PaxDb" id="4081-Solyc02g005400.1.1"/>
<keyword evidence="8" id="KW-0073">Auxin biosynthesis</keyword>
<evidence type="ECO:0000256" key="8">
    <source>
        <dbReference type="ARBA" id="ARBA00023070"/>
    </source>
</evidence>
<evidence type="ECO:0000256" key="5">
    <source>
        <dbReference type="ARBA" id="ARBA00022827"/>
    </source>
</evidence>
<reference evidence="11" key="2">
    <citation type="submission" date="2019-01" db="UniProtKB">
        <authorList>
            <consortium name="EnsemblPlants"/>
        </authorList>
    </citation>
    <scope>IDENTIFICATION</scope>
    <source>
        <strain evidence="11">cv. Heinz 1706</strain>
    </source>
</reference>
<comment type="catalytic activity">
    <reaction evidence="10">
        <text>indole-3-pyruvate + NADPH + O2 + H(+) = (indol-3-yl)acetate + CO2 + NADP(+) + H2O</text>
        <dbReference type="Rhea" id="RHEA:34331"/>
        <dbReference type="ChEBI" id="CHEBI:15377"/>
        <dbReference type="ChEBI" id="CHEBI:15378"/>
        <dbReference type="ChEBI" id="CHEBI:15379"/>
        <dbReference type="ChEBI" id="CHEBI:16526"/>
        <dbReference type="ChEBI" id="CHEBI:17640"/>
        <dbReference type="ChEBI" id="CHEBI:30854"/>
        <dbReference type="ChEBI" id="CHEBI:57783"/>
        <dbReference type="ChEBI" id="CHEBI:58349"/>
        <dbReference type="EC" id="1.14.13.168"/>
    </reaction>
</comment>
<dbReference type="PANTHER" id="PTHR43539">
    <property type="entry name" value="FLAVIN-BINDING MONOOXYGENASE-LIKE PROTEIN (AFU_ORTHOLOGUE AFUA_4G09220)"/>
    <property type="match status" value="1"/>
</dbReference>
<dbReference type="InterPro" id="IPR050982">
    <property type="entry name" value="Auxin_biosynth/cation_transpt"/>
</dbReference>
<keyword evidence="5" id="KW-0274">FAD</keyword>
<keyword evidence="12" id="KW-1185">Reference proteome</keyword>
<dbReference type="Gramene" id="Solyc02g005400.2.1">
    <property type="protein sequence ID" value="Solyc02g005400.2.1"/>
    <property type="gene ID" value="Solyc02g005400.2"/>
</dbReference>
<dbReference type="SUPFAM" id="SSF51905">
    <property type="entry name" value="FAD/NAD(P)-binding domain"/>
    <property type="match status" value="1"/>
</dbReference>
<dbReference type="Gene3D" id="3.50.50.60">
    <property type="entry name" value="FAD/NAD(P)-binding domain"/>
    <property type="match status" value="1"/>
</dbReference>
<evidence type="ECO:0000256" key="7">
    <source>
        <dbReference type="ARBA" id="ARBA00023002"/>
    </source>
</evidence>
<dbReference type="OMA" id="EHVERFN"/>
<dbReference type="InParanoid" id="A0A3Q7EWS0"/>
<dbReference type="EC" id="1.14.13.168" evidence="9"/>
<evidence type="ECO:0000313" key="12">
    <source>
        <dbReference type="Proteomes" id="UP000004994"/>
    </source>
</evidence>
<dbReference type="AlphaFoldDB" id="A0A3Q7EWS0"/>
<comment type="pathway">
    <text evidence="2">Plant hormone metabolism; auxin biosynthesis.</text>
</comment>
<evidence type="ECO:0000256" key="2">
    <source>
        <dbReference type="ARBA" id="ARBA00004814"/>
    </source>
</evidence>
<dbReference type="GO" id="GO:0103075">
    <property type="term" value="F:indole-3-pyruvate monooxygenase activity"/>
    <property type="evidence" value="ECO:0007669"/>
    <property type="project" value="UniProtKB-EC"/>
</dbReference>
<evidence type="ECO:0000256" key="9">
    <source>
        <dbReference type="ARBA" id="ARBA00039148"/>
    </source>
</evidence>
<reference evidence="11" key="1">
    <citation type="journal article" date="2012" name="Nature">
        <title>The tomato genome sequence provides insights into fleshy fruit evolution.</title>
        <authorList>
            <consortium name="Tomato Genome Consortium"/>
        </authorList>
    </citation>
    <scope>NUCLEOTIDE SEQUENCE [LARGE SCALE GENOMIC DNA]</scope>
    <source>
        <strain evidence="11">cv. Heinz 1706</strain>
    </source>
</reference>
<organism evidence="11">
    <name type="scientific">Solanum lycopersicum</name>
    <name type="common">Tomato</name>
    <name type="synonym">Lycopersicon esculentum</name>
    <dbReference type="NCBI Taxonomy" id="4081"/>
    <lineage>
        <taxon>Eukaryota</taxon>
        <taxon>Viridiplantae</taxon>
        <taxon>Streptophyta</taxon>
        <taxon>Embryophyta</taxon>
        <taxon>Tracheophyta</taxon>
        <taxon>Spermatophyta</taxon>
        <taxon>Magnoliopsida</taxon>
        <taxon>eudicotyledons</taxon>
        <taxon>Gunneridae</taxon>
        <taxon>Pentapetalae</taxon>
        <taxon>asterids</taxon>
        <taxon>lamiids</taxon>
        <taxon>Solanales</taxon>
        <taxon>Solanaceae</taxon>
        <taxon>Solanoideae</taxon>
        <taxon>Solaneae</taxon>
        <taxon>Solanum</taxon>
        <taxon>Solanum subgen. Lycopersicon</taxon>
    </lineage>
</organism>
<comment type="similarity">
    <text evidence="3">Belongs to the FMO family.</text>
</comment>
<accession>A0A3Q7EWS0</accession>
<keyword evidence="4" id="KW-0285">Flavoprotein</keyword>
<evidence type="ECO:0000256" key="3">
    <source>
        <dbReference type="ARBA" id="ARBA00009183"/>
    </source>
</evidence>
<dbReference type="EnsemblPlants" id="Solyc02g005400.2.1">
    <property type="protein sequence ID" value="Solyc02g005400.2.1"/>
    <property type="gene ID" value="Solyc02g005400.2"/>
</dbReference>
<dbReference type="Proteomes" id="UP000004994">
    <property type="component" value="Chromosome 2"/>
</dbReference>
<evidence type="ECO:0000256" key="6">
    <source>
        <dbReference type="ARBA" id="ARBA00022857"/>
    </source>
</evidence>
<protein>
    <recommendedName>
        <fullName evidence="9">indole-3-pyruvate monooxygenase</fullName>
        <ecNumber evidence="9">1.14.13.168</ecNumber>
    </recommendedName>
</protein>
<evidence type="ECO:0000256" key="10">
    <source>
        <dbReference type="ARBA" id="ARBA00047707"/>
    </source>
</evidence>
<dbReference type="PANTHER" id="PTHR43539:SF12">
    <property type="entry name" value="FLAVIN-CONTAINING MONOOXYGENASE"/>
    <property type="match status" value="1"/>
</dbReference>
<proteinExistence type="inferred from homology"/>
<evidence type="ECO:0000256" key="4">
    <source>
        <dbReference type="ARBA" id="ARBA00022630"/>
    </source>
</evidence>
<dbReference type="STRING" id="4081.A0A3Q7EWS0"/>
<evidence type="ECO:0000313" key="11">
    <source>
        <dbReference type="EnsemblPlants" id="Solyc02g005400.2.1"/>
    </source>
</evidence>
<evidence type="ECO:0000256" key="1">
    <source>
        <dbReference type="ARBA" id="ARBA00001974"/>
    </source>
</evidence>
<keyword evidence="6" id="KW-0521">NADP</keyword>